<evidence type="ECO:0000313" key="4">
    <source>
        <dbReference type="EMBL" id="KIE64234.1"/>
    </source>
</evidence>
<keyword evidence="2" id="KW-1133">Transmembrane helix</keyword>
<organism evidence="4 5">
    <name type="scientific">Candidatus Riesia pediculischaeffi PTSU</name>
    <dbReference type="NCBI Taxonomy" id="1401651"/>
    <lineage>
        <taxon>Bacteria</taxon>
        <taxon>Pseudomonadati</taxon>
        <taxon>Pseudomonadota</taxon>
        <taxon>Gammaproteobacteria</taxon>
        <taxon>Enterobacterales</taxon>
        <taxon>Enterobacteriaceae</taxon>
        <taxon>Candidatus Riesia</taxon>
    </lineage>
</organism>
<dbReference type="HOGENOM" id="CLU_006533_0_0_6"/>
<accession>A0A0C1V734</accession>
<proteinExistence type="inferred from homology"/>
<dbReference type="InterPro" id="IPR004147">
    <property type="entry name" value="ABC1_dom"/>
</dbReference>
<feature type="domain" description="ABC1 atypical kinase-like" evidence="3">
    <location>
        <begin position="83"/>
        <end position="328"/>
    </location>
</feature>
<keyword evidence="2" id="KW-0472">Membrane</keyword>
<keyword evidence="2" id="KW-0812">Transmembrane</keyword>
<sequence length="512" mass="60610">MKIKEIRRIFFILKVFLKHRLLGILILKRSKFLSYMIHSKKPIARRICLSFQELGPIWIKLGQFLSTREDLLSKKICKQLSSLQNRVSVFDGKLAKSYIEESLGKKIQEIFADFNEIPLASASISQIHGAILKKNNLSVIIKIIRPEILSTIRTDIKLLFKLSDWINFFKKVKFFDLIELISEYKRTIIKELNLLNESVNTMQLRRNFKNSSMLYIPKIYIEYSRTNVMVAERIYGISISNVKKLKERNLDLKKLAENGVKIFFTQVFRDNFFHADMHPGNILVDDKLSKYIGVDCGIVGSLTKRHRYFLAKNFINFFNRNYRKIAESLIDLSEREDKDESEIYEIELFVRTICEPIFKKPISEISFGKFLLRLFSIFNRFNVKIHPQIVLLQKNLLYVESLGKKLYPNLDLWKTAKPFIEEWLHQQLKISSILNLINREMPELVDRLKNIPELFDKFLKFSNHYMNNLHNNNRLIVHNSKRIDRLIRISKLICYFLILKTSLILILSVYRT</sequence>
<dbReference type="Pfam" id="PF03109">
    <property type="entry name" value="ABC1"/>
    <property type="match status" value="1"/>
</dbReference>
<dbReference type="PANTHER" id="PTHR10566:SF113">
    <property type="entry name" value="PROTEIN ACTIVITY OF BC1 COMPLEX KINASE 7, CHLOROPLASTIC"/>
    <property type="match status" value="1"/>
</dbReference>
<dbReference type="PATRIC" id="fig|1401651.3.peg.229"/>
<keyword evidence="4" id="KW-0503">Monooxygenase</keyword>
<dbReference type="OrthoDB" id="9795390at2"/>
<dbReference type="GO" id="GO:0004497">
    <property type="term" value="F:monooxygenase activity"/>
    <property type="evidence" value="ECO:0007669"/>
    <property type="project" value="UniProtKB-KW"/>
</dbReference>
<name>A0A0C1V734_9ENTR</name>
<dbReference type="PANTHER" id="PTHR10566">
    <property type="entry name" value="CHAPERONE-ACTIVITY OF BC1 COMPLEX CABC1 -RELATED"/>
    <property type="match status" value="1"/>
</dbReference>
<gene>
    <name evidence="4" type="ORF">P689_119205</name>
</gene>
<evidence type="ECO:0000259" key="3">
    <source>
        <dbReference type="Pfam" id="PF03109"/>
    </source>
</evidence>
<evidence type="ECO:0000256" key="2">
    <source>
        <dbReference type="SAM" id="Phobius"/>
    </source>
</evidence>
<keyword evidence="4" id="KW-0830">Ubiquinone</keyword>
<dbReference type="InterPro" id="IPR050154">
    <property type="entry name" value="UbiB_kinase"/>
</dbReference>
<comment type="caution">
    <text evidence="4">The sequence shown here is derived from an EMBL/GenBank/DDBJ whole genome shotgun (WGS) entry which is preliminary data.</text>
</comment>
<protein>
    <submittedName>
        <fullName evidence="4">Ubiquinone biosynthesis monooxygenase UbiB</fullName>
    </submittedName>
</protein>
<dbReference type="EMBL" id="AWXV01000002">
    <property type="protein sequence ID" value="KIE64234.1"/>
    <property type="molecule type" value="Genomic_DNA"/>
</dbReference>
<evidence type="ECO:0000256" key="1">
    <source>
        <dbReference type="ARBA" id="ARBA00009670"/>
    </source>
</evidence>
<dbReference type="Proteomes" id="UP000054529">
    <property type="component" value="Unassembled WGS sequence"/>
</dbReference>
<feature type="transmembrane region" description="Helical" evidence="2">
    <location>
        <begin position="492"/>
        <end position="510"/>
    </location>
</feature>
<dbReference type="SUPFAM" id="SSF56112">
    <property type="entry name" value="Protein kinase-like (PK-like)"/>
    <property type="match status" value="1"/>
</dbReference>
<keyword evidence="4" id="KW-0560">Oxidoreductase</keyword>
<reference evidence="4 5" key="1">
    <citation type="journal article" date="2014" name="G3 (Bethesda)">
        <title>Genome sequence of Candidatus Riesia pediculischaeffi, endosymbiont of chimpanzee lice, and genomic comparison of recently acquired endosymbionts from human and chimpanzee lice.</title>
        <authorList>
            <person name="Boyd B.M."/>
            <person name="Allen J.M."/>
            <person name="de Crecy-Lagard V."/>
            <person name="Reed D.L."/>
        </authorList>
    </citation>
    <scope>NUCLEOTIDE SEQUENCE [LARGE SCALE GENOMIC DNA]</scope>
    <source>
        <strain evidence="4 5">PTSU</strain>
    </source>
</reference>
<dbReference type="InterPro" id="IPR011009">
    <property type="entry name" value="Kinase-like_dom_sf"/>
</dbReference>
<evidence type="ECO:0000313" key="5">
    <source>
        <dbReference type="Proteomes" id="UP000054529"/>
    </source>
</evidence>
<dbReference type="AlphaFoldDB" id="A0A0C1V734"/>
<comment type="similarity">
    <text evidence="1">Belongs to the protein kinase superfamily. ADCK protein kinase family.</text>
</comment>